<keyword evidence="2" id="KW-1133">Transmembrane helix</keyword>
<evidence type="ECO:0000313" key="4">
    <source>
        <dbReference type="Proteomes" id="UP000015354"/>
    </source>
</evidence>
<evidence type="ECO:0000313" key="3">
    <source>
        <dbReference type="EMBL" id="EPY33600.1"/>
    </source>
</evidence>
<keyword evidence="4" id="KW-1185">Reference proteome</keyword>
<protein>
    <submittedName>
        <fullName evidence="3">Glutaredoxin 3</fullName>
    </submittedName>
</protein>
<gene>
    <name evidence="3" type="ORF">STCU_02137</name>
</gene>
<feature type="region of interest" description="Disordered" evidence="1">
    <location>
        <begin position="60"/>
        <end position="125"/>
    </location>
</feature>
<evidence type="ECO:0000256" key="2">
    <source>
        <dbReference type="SAM" id="Phobius"/>
    </source>
</evidence>
<feature type="compositionally biased region" description="Basic residues" evidence="1">
    <location>
        <begin position="99"/>
        <end position="109"/>
    </location>
</feature>
<organism evidence="3 4">
    <name type="scientific">Strigomonas culicis</name>
    <dbReference type="NCBI Taxonomy" id="28005"/>
    <lineage>
        <taxon>Eukaryota</taxon>
        <taxon>Discoba</taxon>
        <taxon>Euglenozoa</taxon>
        <taxon>Kinetoplastea</taxon>
        <taxon>Metakinetoplastina</taxon>
        <taxon>Trypanosomatida</taxon>
        <taxon>Trypanosomatidae</taxon>
        <taxon>Strigomonadinae</taxon>
        <taxon>Strigomonas</taxon>
    </lineage>
</organism>
<keyword evidence="2" id="KW-0472">Membrane</keyword>
<dbReference type="Proteomes" id="UP000015354">
    <property type="component" value="Unassembled WGS sequence"/>
</dbReference>
<reference evidence="3 4" key="1">
    <citation type="journal article" date="2013" name="PLoS ONE">
        <title>Predicting the Proteins of Angomonas deanei, Strigomonas culicis and Their Respective Endosymbionts Reveals New Aspects of the Trypanosomatidae Family.</title>
        <authorList>
            <person name="Motta M.C."/>
            <person name="Martins A.C."/>
            <person name="de Souza S.S."/>
            <person name="Catta-Preta C.M."/>
            <person name="Silva R."/>
            <person name="Klein C.C."/>
            <person name="de Almeida L.G."/>
            <person name="de Lima Cunha O."/>
            <person name="Ciapina L.P."/>
            <person name="Brocchi M."/>
            <person name="Colabardini A.C."/>
            <person name="de Araujo Lima B."/>
            <person name="Machado C.R."/>
            <person name="de Almeida Soares C.M."/>
            <person name="Probst C.M."/>
            <person name="de Menezes C.B."/>
            <person name="Thompson C.E."/>
            <person name="Bartholomeu D.C."/>
            <person name="Gradia D.F."/>
            <person name="Pavoni D.P."/>
            <person name="Grisard E.C."/>
            <person name="Fantinatti-Garboggini F."/>
            <person name="Marchini F.K."/>
            <person name="Rodrigues-Luiz G.F."/>
            <person name="Wagner G."/>
            <person name="Goldman G.H."/>
            <person name="Fietto J.L."/>
            <person name="Elias M.C."/>
            <person name="Goldman M.H."/>
            <person name="Sagot M.F."/>
            <person name="Pereira M."/>
            <person name="Stoco P.H."/>
            <person name="de Mendonca-Neto R.P."/>
            <person name="Teixeira S.M."/>
            <person name="Maciel T.E."/>
            <person name="de Oliveira Mendes T.A."/>
            <person name="Urmenyi T.P."/>
            <person name="de Souza W."/>
            <person name="Schenkman S."/>
            <person name="de Vasconcelos A.T."/>
        </authorList>
    </citation>
    <scope>NUCLEOTIDE SEQUENCE [LARGE SCALE GENOMIC DNA]</scope>
</reference>
<feature type="transmembrane region" description="Helical" evidence="2">
    <location>
        <begin position="140"/>
        <end position="163"/>
    </location>
</feature>
<sequence>MYLSRSLSLALSLARYEPQPGPGEGTAVPRRDAAAEQDRAHLGHLLPVQHQAQDAIHRDQTPLRFTRDRHHPQRPRGLRGSRRPQRSAHRAAGVSQRPLPRRLRRRHRPLPQGNPLHDAGEEVAKSGGEGRRAVLSQVRWTVFLVVGVVFFLCKIILIVKTVFITCARISFVCLRLNTLFSETSTEVHISPLFYLISST</sequence>
<name>S9WC72_9TRYP</name>
<accession>S9WC72</accession>
<dbReference type="AlphaFoldDB" id="S9WC72"/>
<comment type="caution">
    <text evidence="3">The sequence shown here is derived from an EMBL/GenBank/DDBJ whole genome shotgun (WGS) entry which is preliminary data.</text>
</comment>
<feature type="compositionally biased region" description="Basic residues" evidence="1">
    <location>
        <begin position="67"/>
        <end position="89"/>
    </location>
</feature>
<keyword evidence="2" id="KW-0812">Transmembrane</keyword>
<evidence type="ECO:0000256" key="1">
    <source>
        <dbReference type="SAM" id="MobiDB-lite"/>
    </source>
</evidence>
<dbReference type="EMBL" id="ATMH01002137">
    <property type="protein sequence ID" value="EPY33600.1"/>
    <property type="molecule type" value="Genomic_DNA"/>
</dbReference>
<proteinExistence type="predicted"/>